<gene>
    <name evidence="1" type="ORF">RC62_4060</name>
</gene>
<dbReference type="EMBL" id="JRLF01000008">
    <property type="protein sequence ID" value="KQB41314.1"/>
    <property type="molecule type" value="Genomic_DNA"/>
</dbReference>
<dbReference type="Proteomes" id="UP000050443">
    <property type="component" value="Unassembled WGS sequence"/>
</dbReference>
<reference evidence="1 2" key="1">
    <citation type="submission" date="2014-09" db="EMBL/GenBank/DDBJ databases">
        <title>Genome sequence of Flavobacterium aquidurense RC62.</title>
        <authorList>
            <person name="Kim J.F."/>
            <person name="Kwak M.-J."/>
        </authorList>
    </citation>
    <scope>NUCLEOTIDE SEQUENCE [LARGE SCALE GENOMIC DNA]</scope>
    <source>
        <strain evidence="1 2">RC62</strain>
    </source>
</reference>
<sequence>MRRVNLQIKLSITNNIYMKFVKKRTQLHLYKQISNKNTALVDYSGRNKIFI</sequence>
<evidence type="ECO:0000313" key="2">
    <source>
        <dbReference type="Proteomes" id="UP000050443"/>
    </source>
</evidence>
<dbReference type="PATRIC" id="fig|362413.3.peg.3983"/>
<accession>A0A0Q0SBA8</accession>
<comment type="caution">
    <text evidence="1">The sequence shown here is derived from an EMBL/GenBank/DDBJ whole genome shotgun (WGS) entry which is preliminary data.</text>
</comment>
<proteinExistence type="predicted"/>
<name>A0A0Q0SBA8_9FLAO</name>
<dbReference type="AlphaFoldDB" id="A0A0Q0SBA8"/>
<protein>
    <submittedName>
        <fullName evidence="1">Uncharacterized protein</fullName>
    </submittedName>
</protein>
<organism evidence="1 2">
    <name type="scientific">Flavobacterium aquidurense</name>
    <dbReference type="NCBI Taxonomy" id="362413"/>
    <lineage>
        <taxon>Bacteria</taxon>
        <taxon>Pseudomonadati</taxon>
        <taxon>Bacteroidota</taxon>
        <taxon>Flavobacteriia</taxon>
        <taxon>Flavobacteriales</taxon>
        <taxon>Flavobacteriaceae</taxon>
        <taxon>Flavobacterium</taxon>
    </lineage>
</organism>
<evidence type="ECO:0000313" key="1">
    <source>
        <dbReference type="EMBL" id="KQB41314.1"/>
    </source>
</evidence>